<reference evidence="1 2" key="1">
    <citation type="journal article" date="2011" name="Genome Res.">
        <title>Phylogeny-wide analysis of social amoeba genomes highlights ancient origins for complex intercellular communication.</title>
        <authorList>
            <person name="Heidel A.J."/>
            <person name="Lawal H.M."/>
            <person name="Felder M."/>
            <person name="Schilde C."/>
            <person name="Helps N.R."/>
            <person name="Tunggal B."/>
            <person name="Rivero F."/>
            <person name="John U."/>
            <person name="Schleicher M."/>
            <person name="Eichinger L."/>
            <person name="Platzer M."/>
            <person name="Noegel A.A."/>
            <person name="Schaap P."/>
            <person name="Gloeckner G."/>
        </authorList>
    </citation>
    <scope>NUCLEOTIDE SEQUENCE [LARGE SCALE GENOMIC DNA]</scope>
    <source>
        <strain evidence="2">ATCC 26659 / Pp 5 / PN500</strain>
    </source>
</reference>
<dbReference type="InParanoid" id="D3B8R7"/>
<dbReference type="AlphaFoldDB" id="D3B8R7"/>
<comment type="caution">
    <text evidence="1">The sequence shown here is derived from an EMBL/GenBank/DDBJ whole genome shotgun (WGS) entry which is preliminary data.</text>
</comment>
<dbReference type="GeneID" id="31360347"/>
<evidence type="ECO:0000313" key="1">
    <source>
        <dbReference type="EMBL" id="EFA82435.1"/>
    </source>
</evidence>
<evidence type="ECO:0000313" key="2">
    <source>
        <dbReference type="Proteomes" id="UP000001396"/>
    </source>
</evidence>
<organism evidence="1 2">
    <name type="scientific">Heterostelium pallidum (strain ATCC 26659 / Pp 5 / PN500)</name>
    <name type="common">Cellular slime mold</name>
    <name type="synonym">Polysphondylium pallidum</name>
    <dbReference type="NCBI Taxonomy" id="670386"/>
    <lineage>
        <taxon>Eukaryota</taxon>
        <taxon>Amoebozoa</taxon>
        <taxon>Evosea</taxon>
        <taxon>Eumycetozoa</taxon>
        <taxon>Dictyostelia</taxon>
        <taxon>Acytosteliales</taxon>
        <taxon>Acytosteliaceae</taxon>
        <taxon>Heterostelium</taxon>
    </lineage>
</organism>
<proteinExistence type="predicted"/>
<keyword evidence="2" id="KW-1185">Reference proteome</keyword>
<name>D3B8R7_HETP5</name>
<accession>D3B8R7</accession>
<protein>
    <submittedName>
        <fullName evidence="1">Uncharacterized protein</fullName>
    </submittedName>
</protein>
<gene>
    <name evidence="1" type="ORF">PPL_04860</name>
</gene>
<dbReference type="EMBL" id="ADBJ01000020">
    <property type="protein sequence ID" value="EFA82435.1"/>
    <property type="molecule type" value="Genomic_DNA"/>
</dbReference>
<sequence length="69" mass="7725">MRIMIELVTKTQPDESNAILVVIRDENAPKATANLYSQALRSYKLIKDYPIEELFALPLAKACTEESVG</sequence>
<dbReference type="Proteomes" id="UP000001396">
    <property type="component" value="Unassembled WGS sequence"/>
</dbReference>
<dbReference type="RefSeq" id="XP_020434552.1">
    <property type="nucleotide sequence ID" value="XM_020575757.1"/>
</dbReference>